<dbReference type="CDD" id="cd07995">
    <property type="entry name" value="TPK"/>
    <property type="match status" value="1"/>
</dbReference>
<dbReference type="InterPro" id="IPR007373">
    <property type="entry name" value="Thiamin_PyroPKinase_B1-bd"/>
</dbReference>
<dbReference type="GO" id="GO:0016301">
    <property type="term" value="F:kinase activity"/>
    <property type="evidence" value="ECO:0007669"/>
    <property type="project" value="UniProtKB-UniRule"/>
</dbReference>
<reference evidence="9 10" key="1">
    <citation type="submission" date="2018-05" db="EMBL/GenBank/DDBJ databases">
        <title>Genome sequencing and assembly of the regulated plant pathogen Lachnellula willkommii and related sister species for the development of diagnostic species identification markers.</title>
        <authorList>
            <person name="Giroux E."/>
            <person name="Bilodeau G."/>
        </authorList>
    </citation>
    <scope>NUCLEOTIDE SEQUENCE [LARGE SCALE GENOMIC DNA]</scope>
    <source>
        <strain evidence="9 10">CBS 268.59</strain>
    </source>
</reference>
<organism evidence="9 10">
    <name type="scientific">Lachnellula suecica</name>
    <dbReference type="NCBI Taxonomy" id="602035"/>
    <lineage>
        <taxon>Eukaryota</taxon>
        <taxon>Fungi</taxon>
        <taxon>Dikarya</taxon>
        <taxon>Ascomycota</taxon>
        <taxon>Pezizomycotina</taxon>
        <taxon>Leotiomycetes</taxon>
        <taxon>Helotiales</taxon>
        <taxon>Lachnaceae</taxon>
        <taxon>Lachnellula</taxon>
    </lineage>
</organism>
<comment type="catalytic activity">
    <reaction evidence="7">
        <text>thiamine + ATP = thiamine diphosphate + AMP + H(+)</text>
        <dbReference type="Rhea" id="RHEA:11576"/>
        <dbReference type="ChEBI" id="CHEBI:15378"/>
        <dbReference type="ChEBI" id="CHEBI:18385"/>
        <dbReference type="ChEBI" id="CHEBI:30616"/>
        <dbReference type="ChEBI" id="CHEBI:58937"/>
        <dbReference type="ChEBI" id="CHEBI:456215"/>
    </reaction>
</comment>
<dbReference type="InterPro" id="IPR006282">
    <property type="entry name" value="Thi_PPkinase"/>
</dbReference>
<comment type="caution">
    <text evidence="9">The sequence shown here is derived from an EMBL/GenBank/DDBJ whole genome shotgun (WGS) entry which is preliminary data.</text>
</comment>
<keyword evidence="6 7" id="KW-0067">ATP-binding</keyword>
<dbReference type="SMART" id="SM00983">
    <property type="entry name" value="TPK_B1_binding"/>
    <property type="match status" value="1"/>
</dbReference>
<dbReference type="PIRSF" id="PIRSF031057">
    <property type="entry name" value="Thiamin_pyrophosphokinase"/>
    <property type="match status" value="1"/>
</dbReference>
<evidence type="ECO:0000256" key="4">
    <source>
        <dbReference type="ARBA" id="ARBA00022741"/>
    </source>
</evidence>
<dbReference type="EC" id="2.7.6.2" evidence="7"/>
<dbReference type="InterPro" id="IPR016966">
    <property type="entry name" value="Thiamin_pyrophosphokinase_euk"/>
</dbReference>
<dbReference type="OrthoDB" id="25149at2759"/>
<dbReference type="GO" id="GO:0004788">
    <property type="term" value="F:thiamine diphosphokinase activity"/>
    <property type="evidence" value="ECO:0007669"/>
    <property type="project" value="UniProtKB-UniRule"/>
</dbReference>
<comment type="pathway">
    <text evidence="1 7">Cofactor biosynthesis; thiamine diphosphate biosynthesis; thiamine diphosphate from thiamine: step 1/1.</text>
</comment>
<evidence type="ECO:0000256" key="5">
    <source>
        <dbReference type="ARBA" id="ARBA00022777"/>
    </source>
</evidence>
<feature type="domain" description="Thiamin pyrophosphokinase thiamin-binding" evidence="8">
    <location>
        <begin position="177"/>
        <end position="246"/>
    </location>
</feature>
<dbReference type="GO" id="GO:0009229">
    <property type="term" value="P:thiamine diphosphate biosynthetic process"/>
    <property type="evidence" value="ECO:0007669"/>
    <property type="project" value="UniProtKB-UniRule"/>
</dbReference>
<evidence type="ECO:0000313" key="10">
    <source>
        <dbReference type="Proteomes" id="UP000469558"/>
    </source>
</evidence>
<evidence type="ECO:0000256" key="3">
    <source>
        <dbReference type="ARBA" id="ARBA00022679"/>
    </source>
</evidence>
<evidence type="ECO:0000256" key="7">
    <source>
        <dbReference type="PIRNR" id="PIRNR031057"/>
    </source>
</evidence>
<dbReference type="SUPFAM" id="SSF63862">
    <property type="entry name" value="Thiamin pyrophosphokinase, substrate-binding domain"/>
    <property type="match status" value="1"/>
</dbReference>
<evidence type="ECO:0000313" key="9">
    <source>
        <dbReference type="EMBL" id="TVY83094.1"/>
    </source>
</evidence>
<evidence type="ECO:0000256" key="2">
    <source>
        <dbReference type="ARBA" id="ARBA00006785"/>
    </source>
</evidence>
<protein>
    <recommendedName>
        <fullName evidence="7">Thiamine pyrophosphokinase</fullName>
        <ecNumber evidence="7">2.7.6.2</ecNumber>
    </recommendedName>
</protein>
<evidence type="ECO:0000256" key="1">
    <source>
        <dbReference type="ARBA" id="ARBA00005078"/>
    </source>
</evidence>
<keyword evidence="3 7" id="KW-0808">Transferase</keyword>
<dbReference type="GO" id="GO:0005524">
    <property type="term" value="F:ATP binding"/>
    <property type="evidence" value="ECO:0007669"/>
    <property type="project" value="UniProtKB-UniRule"/>
</dbReference>
<keyword evidence="5 7" id="KW-0418">Kinase</keyword>
<dbReference type="EMBL" id="QGMK01000234">
    <property type="protein sequence ID" value="TVY83094.1"/>
    <property type="molecule type" value="Genomic_DNA"/>
</dbReference>
<name>A0A8T9CH67_9HELO</name>
<dbReference type="SUPFAM" id="SSF63999">
    <property type="entry name" value="Thiamin pyrophosphokinase, catalytic domain"/>
    <property type="match status" value="1"/>
</dbReference>
<proteinExistence type="inferred from homology"/>
<dbReference type="Pfam" id="PF04263">
    <property type="entry name" value="TPK_catalytic"/>
    <property type="match status" value="1"/>
</dbReference>
<dbReference type="AlphaFoldDB" id="A0A8T9CH67"/>
<gene>
    <name evidence="9" type="primary">tnr3</name>
    <name evidence="9" type="ORF">LSUE1_G002286</name>
</gene>
<dbReference type="GO" id="GO:0030975">
    <property type="term" value="F:thiamine binding"/>
    <property type="evidence" value="ECO:0007669"/>
    <property type="project" value="UniProtKB-UniRule"/>
</dbReference>
<dbReference type="PANTHER" id="PTHR13622">
    <property type="entry name" value="THIAMIN PYROPHOSPHOKINASE"/>
    <property type="match status" value="1"/>
</dbReference>
<dbReference type="InterPro" id="IPR007371">
    <property type="entry name" value="TPK_catalytic"/>
</dbReference>
<sequence length="260" mass="29214">MSTPEEITIWHPADVFSDNPTAHKDCALIILNQPLELEVTLYAKIWENSVYKVAADGGANRIRDLNISHQGNDLEVDLVIGDLDSILPEVTKYWEDRGVEIEHDSDQYSTDYMKAVNHIWSPERPKPLNIVAIGGLGGRVDQGLSMLHHLYLFQKDYASGKMFLLSSENVTFLLKSGKHKIKAQENFHSIGLGKNVGIIPMKEPSSITTKGLEWDVTDWQTEFGGQLSTSNHVMEEWVTIETTKDVLFTIDLKFSSQQSG</sequence>
<dbReference type="NCBIfam" id="TIGR01378">
    <property type="entry name" value="thi_PPkinase"/>
    <property type="match status" value="1"/>
</dbReference>
<comment type="similarity">
    <text evidence="2 7">Belongs to the thiamine pyrophosphokinase family.</text>
</comment>
<keyword evidence="4 7" id="KW-0547">Nucleotide-binding</keyword>
<dbReference type="Proteomes" id="UP000469558">
    <property type="component" value="Unassembled WGS sequence"/>
</dbReference>
<dbReference type="InterPro" id="IPR036371">
    <property type="entry name" value="TPK_B1-bd_sf"/>
</dbReference>
<evidence type="ECO:0000259" key="8">
    <source>
        <dbReference type="SMART" id="SM00983"/>
    </source>
</evidence>
<dbReference type="Pfam" id="PF04265">
    <property type="entry name" value="TPK_B1_binding"/>
    <property type="match status" value="1"/>
</dbReference>
<dbReference type="GO" id="GO:0006772">
    <property type="term" value="P:thiamine metabolic process"/>
    <property type="evidence" value="ECO:0007669"/>
    <property type="project" value="InterPro"/>
</dbReference>
<accession>A0A8T9CH67</accession>
<dbReference type="Gene3D" id="3.40.50.10240">
    <property type="entry name" value="Thiamin pyrophosphokinase, catalytic domain"/>
    <property type="match status" value="1"/>
</dbReference>
<evidence type="ECO:0000256" key="6">
    <source>
        <dbReference type="ARBA" id="ARBA00022840"/>
    </source>
</evidence>
<keyword evidence="10" id="KW-1185">Reference proteome</keyword>
<dbReference type="PANTHER" id="PTHR13622:SF8">
    <property type="entry name" value="THIAMIN PYROPHOSPHOKINASE 1"/>
    <property type="match status" value="1"/>
</dbReference>
<dbReference type="InterPro" id="IPR036759">
    <property type="entry name" value="TPK_catalytic_sf"/>
</dbReference>